<evidence type="ECO:0000259" key="5">
    <source>
        <dbReference type="Pfam" id="PF20703"/>
    </source>
</evidence>
<dbReference type="InterPro" id="IPR011047">
    <property type="entry name" value="Quinoprotein_ADH-like_sf"/>
</dbReference>
<dbReference type="EMBL" id="JBEYXV010000011">
    <property type="protein sequence ID" value="MEU6823323.1"/>
    <property type="molecule type" value="Genomic_DNA"/>
</dbReference>
<feature type="repeat" description="WD" evidence="3">
    <location>
        <begin position="1138"/>
        <end position="1179"/>
    </location>
</feature>
<dbReference type="PANTHER" id="PTHR19848:SF8">
    <property type="entry name" value="F-BOX AND WD REPEAT DOMAIN CONTAINING 7"/>
    <property type="match status" value="1"/>
</dbReference>
<evidence type="ECO:0000256" key="2">
    <source>
        <dbReference type="ARBA" id="ARBA00022737"/>
    </source>
</evidence>
<dbReference type="PROSITE" id="PS50294">
    <property type="entry name" value="WD_REPEATS_REGION"/>
    <property type="match status" value="12"/>
</dbReference>
<feature type="repeat" description="WD" evidence="3">
    <location>
        <begin position="1222"/>
        <end position="1255"/>
    </location>
</feature>
<evidence type="ECO:0008006" key="9">
    <source>
        <dbReference type="Google" id="ProtNLM"/>
    </source>
</evidence>
<protein>
    <recommendedName>
        <fullName evidence="9">WD40 repeat domain-containing protein</fullName>
    </recommendedName>
</protein>
<dbReference type="InterPro" id="IPR015943">
    <property type="entry name" value="WD40/YVTN_repeat-like_dom_sf"/>
</dbReference>
<keyword evidence="2" id="KW-0677">Repeat</keyword>
<dbReference type="PRINTS" id="PR00320">
    <property type="entry name" value="GPROTEINBRPT"/>
</dbReference>
<dbReference type="SUPFAM" id="SSF52540">
    <property type="entry name" value="P-loop containing nucleoside triphosphate hydrolases"/>
    <property type="match status" value="1"/>
</dbReference>
<evidence type="ECO:0000256" key="4">
    <source>
        <dbReference type="SAM" id="MobiDB-lite"/>
    </source>
</evidence>
<keyword evidence="1 3" id="KW-0853">WD repeat</keyword>
<dbReference type="SUPFAM" id="SSF50998">
    <property type="entry name" value="Quinoprotein alcohol dehydrogenase-like"/>
    <property type="match status" value="1"/>
</dbReference>
<feature type="repeat" description="WD" evidence="3">
    <location>
        <begin position="880"/>
        <end position="921"/>
    </location>
</feature>
<feature type="domain" description="WDR90 4th beta-propeller" evidence="6">
    <location>
        <begin position="931"/>
        <end position="1062"/>
    </location>
</feature>
<feature type="compositionally biased region" description="Polar residues" evidence="4">
    <location>
        <begin position="522"/>
        <end position="534"/>
    </location>
</feature>
<dbReference type="Gene3D" id="2.130.10.10">
    <property type="entry name" value="YVTN repeat-like/Quinoprotein amine dehydrogenase"/>
    <property type="match status" value="4"/>
</dbReference>
<dbReference type="InterPro" id="IPR036322">
    <property type="entry name" value="WD40_repeat_dom_sf"/>
</dbReference>
<sequence length="1297" mass="136836">MPRGERPLEDDGGELTGFASDLRRLREKAGSPPYRRLARDAHYSSTTLADAAGGRRLPSLPVTLAYVRACGGDVAVWEARWRALGARLAATENHADGALGTGGPEQRGPYVGLAAFQPEDAAWFFGREQLTDDLVGRVRARRFLAVFGASGSGKSSLLRAGLLPRVRDGAGGTGATGWSTVLLAPGAHPLEECAARLAAATDSSATALHADLATDPRALHLTVLKALADRPDDAELLLIVDQFEEIFTLCSDERERTRFITALLTAARTPNSRTRVVLGVRADFYARCAQHPELVEAMRDAQLLVGPMTTDELRRAISRPAARADCTVEGALLARVIADATGRATVLPLVSHALRETWRRRRGNTLTLSGYEAAGGIRHALGQTAEAVHAGLDDGQRRLARALLLRLVAVGEGTDATRRRPARADLDSLGPPGSGPADVRAVLDALAGARLITLDTDTVELTHEALLQAWPRLRHWIDEDRAGLLLRQRLSDAATAWDRERRDPGALYRGTRLDAAEDSFAATGSATDEGSSAHGTPEGNPADDSELTVLEREFLAASTAARERERLAEARTTRRLRRFTLALSVLLLLALVSGLLAWDQYRTSEGNRRQAVAEQRSALSRQLAAQSTALLSADSDLASLLAVYAYRIRPTAEATAGLFAAASLPLQQRMDGHRGEVEAVAFSPDGRTVASGGQDGTVRLWNTATGTRIKVLTGNQGRLHAVAFSPDGHTIAGGGDDGSVRLWNTATGSSRALSTGRRGDVGAVAFSPDGRTVAGGGRDGNVHLWSTASGEERRVLKGHQGGLRALAFSPDGRSAAGGGDDGAVRLWDTSTGEARDLRTGRRSAVASVAFSPDGRTVTGGARDGTVRVWAVATGKERGALTERRRDADSVAFSPDRRTVLSGQHDGTVRLWDAATGALRAVLAGHRGSVPAAAFSPDGSTVASGGRDGTVRLWAVSTGRERVTVPGRQGAVRAVAFSPDGRTVAGGARDGTVRLWDAANGRAREVLTGHQGAVRSVAFSPDGRTLASGGDDGTVRLREVATGRTRRVLTGHQGAVRSVAFSRDGRTVAAGGGGGSGGRSGDVRLWNTETGKPRGMPYEPRETVWSVAFGADGHTLAIGGDRGTLRLWDAATGRTRALRTGTKSPVRTVALSPDGRTVAGGSEDGTVRLWDTATGTARTTLTGNRRGAQSVTFGPDGRTVAGGDRDGTVRLWDAATGLQNSVLAGHEGAVWSVAFGPDGHTVASGGEDGTLRLWSVLRGTGEAVDRICRSLRRDLSRAERARYLNAPGGEWPRRACVR</sequence>
<feature type="repeat" description="WD" evidence="3">
    <location>
        <begin position="670"/>
        <end position="711"/>
    </location>
</feature>
<feature type="repeat" description="WD" evidence="3">
    <location>
        <begin position="838"/>
        <end position="879"/>
    </location>
</feature>
<evidence type="ECO:0000259" key="6">
    <source>
        <dbReference type="Pfam" id="PF23342"/>
    </source>
</evidence>
<evidence type="ECO:0000313" key="8">
    <source>
        <dbReference type="Proteomes" id="UP001551176"/>
    </source>
</evidence>
<feature type="repeat" description="WD" evidence="3">
    <location>
        <begin position="1048"/>
        <end position="1095"/>
    </location>
</feature>
<dbReference type="PANTHER" id="PTHR19848">
    <property type="entry name" value="WD40 REPEAT PROTEIN"/>
    <property type="match status" value="1"/>
</dbReference>
<feature type="repeat" description="WD" evidence="3">
    <location>
        <begin position="1006"/>
        <end position="1047"/>
    </location>
</feature>
<dbReference type="InterPro" id="IPR001680">
    <property type="entry name" value="WD40_rpt"/>
</dbReference>
<dbReference type="InterPro" id="IPR049052">
    <property type="entry name" value="nSTAND1"/>
</dbReference>
<dbReference type="Pfam" id="PF00400">
    <property type="entry name" value="WD40"/>
    <property type="match status" value="10"/>
</dbReference>
<reference evidence="7 8" key="1">
    <citation type="submission" date="2024-06" db="EMBL/GenBank/DDBJ databases">
        <title>The Natural Products Discovery Center: Release of the First 8490 Sequenced Strains for Exploring Actinobacteria Biosynthetic Diversity.</title>
        <authorList>
            <person name="Kalkreuter E."/>
            <person name="Kautsar S.A."/>
            <person name="Yang D."/>
            <person name="Bader C.D."/>
            <person name="Teijaro C.N."/>
            <person name="Fluegel L."/>
            <person name="Davis C.M."/>
            <person name="Simpson J.R."/>
            <person name="Lauterbach L."/>
            <person name="Steele A.D."/>
            <person name="Gui C."/>
            <person name="Meng S."/>
            <person name="Li G."/>
            <person name="Viehrig K."/>
            <person name="Ye F."/>
            <person name="Su P."/>
            <person name="Kiefer A.F."/>
            <person name="Nichols A."/>
            <person name="Cepeda A.J."/>
            <person name="Yan W."/>
            <person name="Fan B."/>
            <person name="Jiang Y."/>
            <person name="Adhikari A."/>
            <person name="Zheng C.-J."/>
            <person name="Schuster L."/>
            <person name="Cowan T.M."/>
            <person name="Smanski M.J."/>
            <person name="Chevrette M.G."/>
            <person name="De Carvalho L.P.S."/>
            <person name="Shen B."/>
        </authorList>
    </citation>
    <scope>NUCLEOTIDE SEQUENCE [LARGE SCALE GENOMIC DNA]</scope>
    <source>
        <strain evidence="7 8">NPDC046838</strain>
    </source>
</reference>
<dbReference type="InterPro" id="IPR020472">
    <property type="entry name" value="WD40_PAC1"/>
</dbReference>
<dbReference type="InterPro" id="IPR027417">
    <property type="entry name" value="P-loop_NTPase"/>
</dbReference>
<evidence type="ECO:0000313" key="7">
    <source>
        <dbReference type="EMBL" id="MEU6823323.1"/>
    </source>
</evidence>
<feature type="repeat" description="WD" evidence="3">
    <location>
        <begin position="922"/>
        <end position="963"/>
    </location>
</feature>
<feature type="domain" description="Novel STAND NTPase 1" evidence="5">
    <location>
        <begin position="109"/>
        <end position="504"/>
    </location>
</feature>
<dbReference type="RefSeq" id="WP_359351672.1">
    <property type="nucleotide sequence ID" value="NZ_JBEYXV010000011.1"/>
</dbReference>
<dbReference type="Pfam" id="PF20703">
    <property type="entry name" value="nSTAND1"/>
    <property type="match status" value="1"/>
</dbReference>
<evidence type="ECO:0000256" key="3">
    <source>
        <dbReference type="PROSITE-ProRule" id="PRU00221"/>
    </source>
</evidence>
<dbReference type="SMART" id="SM00320">
    <property type="entry name" value="WD40"/>
    <property type="match status" value="14"/>
</dbReference>
<accession>A0ABV3BQM2</accession>
<feature type="repeat" description="WD" evidence="3">
    <location>
        <begin position="1103"/>
        <end position="1137"/>
    </location>
</feature>
<comment type="caution">
    <text evidence="7">The sequence shown here is derived from an EMBL/GenBank/DDBJ whole genome shotgun (WGS) entry which is preliminary data.</text>
</comment>
<evidence type="ECO:0000256" key="1">
    <source>
        <dbReference type="ARBA" id="ARBA00022574"/>
    </source>
</evidence>
<feature type="compositionally biased region" description="Gly residues" evidence="4">
    <location>
        <begin position="1069"/>
        <end position="1079"/>
    </location>
</feature>
<feature type="repeat" description="WD" evidence="3">
    <location>
        <begin position="796"/>
        <end position="837"/>
    </location>
</feature>
<dbReference type="PROSITE" id="PS50082">
    <property type="entry name" value="WD_REPEATS_2"/>
    <property type="match status" value="14"/>
</dbReference>
<name>A0ABV3BQM2_9ACTN</name>
<dbReference type="InterPro" id="IPR055440">
    <property type="entry name" value="Beta-prop_WDR90_4th"/>
</dbReference>
<feature type="repeat" description="WD" evidence="3">
    <location>
        <begin position="964"/>
        <end position="1005"/>
    </location>
</feature>
<organism evidence="7 8">
    <name type="scientific">Streptomyces atriruber</name>
    <dbReference type="NCBI Taxonomy" id="545121"/>
    <lineage>
        <taxon>Bacteria</taxon>
        <taxon>Bacillati</taxon>
        <taxon>Actinomycetota</taxon>
        <taxon>Actinomycetes</taxon>
        <taxon>Kitasatosporales</taxon>
        <taxon>Streptomycetaceae</taxon>
        <taxon>Streptomyces</taxon>
    </lineage>
</organism>
<dbReference type="Proteomes" id="UP001551176">
    <property type="component" value="Unassembled WGS sequence"/>
</dbReference>
<keyword evidence="8" id="KW-1185">Reference proteome</keyword>
<proteinExistence type="predicted"/>
<dbReference type="CDD" id="cd00200">
    <property type="entry name" value="WD40"/>
    <property type="match status" value="2"/>
</dbReference>
<dbReference type="Pfam" id="PF23342">
    <property type="entry name" value="WDR90_beta-prop_4th"/>
    <property type="match status" value="1"/>
</dbReference>
<dbReference type="PROSITE" id="PS00678">
    <property type="entry name" value="WD_REPEATS_1"/>
    <property type="match status" value="7"/>
</dbReference>
<feature type="repeat" description="WD" evidence="3">
    <location>
        <begin position="1180"/>
        <end position="1221"/>
    </location>
</feature>
<feature type="region of interest" description="Disordered" evidence="4">
    <location>
        <begin position="522"/>
        <end position="544"/>
    </location>
</feature>
<feature type="region of interest" description="Disordered" evidence="4">
    <location>
        <begin position="1066"/>
        <end position="1097"/>
    </location>
</feature>
<gene>
    <name evidence="7" type="ORF">ABZ921_22035</name>
</gene>
<dbReference type="SUPFAM" id="SSF50978">
    <property type="entry name" value="WD40 repeat-like"/>
    <property type="match status" value="1"/>
</dbReference>
<feature type="repeat" description="WD" evidence="3">
    <location>
        <begin position="754"/>
        <end position="795"/>
    </location>
</feature>
<feature type="repeat" description="WD" evidence="3">
    <location>
        <begin position="712"/>
        <end position="753"/>
    </location>
</feature>
<dbReference type="InterPro" id="IPR019775">
    <property type="entry name" value="WD40_repeat_CS"/>
</dbReference>